<evidence type="ECO:0000256" key="1">
    <source>
        <dbReference type="SAM" id="Phobius"/>
    </source>
</evidence>
<accession>A0AAQ3ND65</accession>
<keyword evidence="1" id="KW-1133">Transmembrane helix</keyword>
<evidence type="ECO:0000313" key="3">
    <source>
        <dbReference type="Proteomes" id="UP001374535"/>
    </source>
</evidence>
<name>A0AAQ3ND65_VIGMU</name>
<feature type="transmembrane region" description="Helical" evidence="1">
    <location>
        <begin position="60"/>
        <end position="82"/>
    </location>
</feature>
<dbReference type="EMBL" id="CP144695">
    <property type="protein sequence ID" value="WVZ07451.1"/>
    <property type="molecule type" value="Genomic_DNA"/>
</dbReference>
<feature type="non-terminal residue" evidence="2">
    <location>
        <position position="1"/>
    </location>
</feature>
<reference evidence="2 3" key="1">
    <citation type="journal article" date="2023" name="Life. Sci Alliance">
        <title>Evolutionary insights into 3D genome organization and epigenetic landscape of Vigna mungo.</title>
        <authorList>
            <person name="Junaid A."/>
            <person name="Singh B."/>
            <person name="Bhatia S."/>
        </authorList>
    </citation>
    <scope>NUCLEOTIDE SEQUENCE [LARGE SCALE GENOMIC DNA]</scope>
    <source>
        <strain evidence="2">Urdbean</strain>
    </source>
</reference>
<evidence type="ECO:0000313" key="2">
    <source>
        <dbReference type="EMBL" id="WVZ07451.1"/>
    </source>
</evidence>
<dbReference type="AlphaFoldDB" id="A0AAQ3ND65"/>
<organism evidence="2 3">
    <name type="scientific">Vigna mungo</name>
    <name type="common">Black gram</name>
    <name type="synonym">Phaseolus mungo</name>
    <dbReference type="NCBI Taxonomy" id="3915"/>
    <lineage>
        <taxon>Eukaryota</taxon>
        <taxon>Viridiplantae</taxon>
        <taxon>Streptophyta</taxon>
        <taxon>Embryophyta</taxon>
        <taxon>Tracheophyta</taxon>
        <taxon>Spermatophyta</taxon>
        <taxon>Magnoliopsida</taxon>
        <taxon>eudicotyledons</taxon>
        <taxon>Gunneridae</taxon>
        <taxon>Pentapetalae</taxon>
        <taxon>rosids</taxon>
        <taxon>fabids</taxon>
        <taxon>Fabales</taxon>
        <taxon>Fabaceae</taxon>
        <taxon>Papilionoideae</taxon>
        <taxon>50 kb inversion clade</taxon>
        <taxon>NPAAA clade</taxon>
        <taxon>indigoferoid/millettioid clade</taxon>
        <taxon>Phaseoleae</taxon>
        <taxon>Vigna</taxon>
    </lineage>
</organism>
<protein>
    <submittedName>
        <fullName evidence="2">Uncharacterized protein</fullName>
    </submittedName>
</protein>
<dbReference type="Proteomes" id="UP001374535">
    <property type="component" value="Chromosome 6"/>
</dbReference>
<keyword evidence="3" id="KW-1185">Reference proteome</keyword>
<proteinExistence type="predicted"/>
<gene>
    <name evidence="2" type="ORF">V8G54_020797</name>
</gene>
<keyword evidence="1" id="KW-0472">Membrane</keyword>
<sequence length="115" mass="13164">TISTNQSSLTSLQPSTFTLHITYFINNNNIHFHQTSSSTTSILINQICFRLSFITINNNILLILLSCILHSSLLNLSTVVIINPSLCHENSNHHEYRNLRPLPFTLSYPHFKKKL</sequence>
<keyword evidence="1" id="KW-0812">Transmembrane</keyword>